<evidence type="ECO:0000313" key="7">
    <source>
        <dbReference type="EMBL" id="PPE72777.1"/>
    </source>
</evidence>
<evidence type="ECO:0000313" key="8">
    <source>
        <dbReference type="Proteomes" id="UP000238220"/>
    </source>
</evidence>
<dbReference type="Proteomes" id="UP000238220">
    <property type="component" value="Unassembled WGS sequence"/>
</dbReference>
<dbReference type="PRINTS" id="PR00040">
    <property type="entry name" value="HTHMERR"/>
</dbReference>
<comment type="subcellular location">
    <subcellularLocation>
        <location evidence="1">Cytoplasm</location>
    </subcellularLocation>
</comment>
<evidence type="ECO:0000256" key="4">
    <source>
        <dbReference type="ARBA" id="ARBA00023125"/>
    </source>
</evidence>
<dbReference type="GO" id="GO:0005737">
    <property type="term" value="C:cytoplasm"/>
    <property type="evidence" value="ECO:0007669"/>
    <property type="project" value="UniProtKB-SubCell"/>
</dbReference>
<name>A0A2S5TD22_9GAMM</name>
<dbReference type="Pfam" id="PF09278">
    <property type="entry name" value="MerR-DNA-bind"/>
    <property type="match status" value="1"/>
</dbReference>
<dbReference type="EMBL" id="PSNW01000010">
    <property type="protein sequence ID" value="PPE72777.1"/>
    <property type="molecule type" value="Genomic_DNA"/>
</dbReference>
<reference evidence="7 8" key="1">
    <citation type="submission" date="2018-02" db="EMBL/GenBank/DDBJ databases">
        <title>Genome sequencing of Solimonas sp. HR-BB.</title>
        <authorList>
            <person name="Lee Y."/>
            <person name="Jeon C.O."/>
        </authorList>
    </citation>
    <scope>NUCLEOTIDE SEQUENCE [LARGE SCALE GENOMIC DNA]</scope>
    <source>
        <strain evidence="7 8">HR-BB</strain>
    </source>
</reference>
<proteinExistence type="predicted"/>
<keyword evidence="4" id="KW-0238">DNA-binding</keyword>
<evidence type="ECO:0000256" key="2">
    <source>
        <dbReference type="ARBA" id="ARBA00022490"/>
    </source>
</evidence>
<accession>A0A2S5TD22</accession>
<dbReference type="PANTHER" id="PTHR30204">
    <property type="entry name" value="REDOX-CYCLING DRUG-SENSING TRANSCRIPTIONAL ACTIVATOR SOXR"/>
    <property type="match status" value="1"/>
</dbReference>
<dbReference type="PANTHER" id="PTHR30204:SF94">
    <property type="entry name" value="HEAVY METAL-DEPENDENT TRANSCRIPTIONAL REGULATOR HI_0293-RELATED"/>
    <property type="match status" value="1"/>
</dbReference>
<dbReference type="RefSeq" id="WP_104231587.1">
    <property type="nucleotide sequence ID" value="NZ_PSNW01000010.1"/>
</dbReference>
<dbReference type="InterPro" id="IPR011789">
    <property type="entry name" value="CueR"/>
</dbReference>
<evidence type="ECO:0000256" key="1">
    <source>
        <dbReference type="ARBA" id="ARBA00004496"/>
    </source>
</evidence>
<keyword evidence="2" id="KW-0963">Cytoplasm</keyword>
<feature type="domain" description="HTH merR-type" evidence="6">
    <location>
        <begin position="18"/>
        <end position="87"/>
    </location>
</feature>
<evidence type="ECO:0000259" key="6">
    <source>
        <dbReference type="PROSITE" id="PS50937"/>
    </source>
</evidence>
<dbReference type="PROSITE" id="PS50937">
    <property type="entry name" value="HTH_MERR_2"/>
    <property type="match status" value="1"/>
</dbReference>
<organism evidence="7 8">
    <name type="scientific">Solimonas fluminis</name>
    <dbReference type="NCBI Taxonomy" id="2086571"/>
    <lineage>
        <taxon>Bacteria</taxon>
        <taxon>Pseudomonadati</taxon>
        <taxon>Pseudomonadota</taxon>
        <taxon>Gammaproteobacteria</taxon>
        <taxon>Nevskiales</taxon>
        <taxon>Nevskiaceae</taxon>
        <taxon>Solimonas</taxon>
    </lineage>
</organism>
<dbReference type="InterPro" id="IPR015358">
    <property type="entry name" value="Tscrpt_reg_MerR_DNA-bd"/>
</dbReference>
<dbReference type="GO" id="GO:0003700">
    <property type="term" value="F:DNA-binding transcription factor activity"/>
    <property type="evidence" value="ECO:0007669"/>
    <property type="project" value="InterPro"/>
</dbReference>
<dbReference type="CDD" id="cd01108">
    <property type="entry name" value="HTH_CueR"/>
    <property type="match status" value="1"/>
</dbReference>
<dbReference type="Gene3D" id="1.10.1660.10">
    <property type="match status" value="1"/>
</dbReference>
<gene>
    <name evidence="7" type="primary">cueR</name>
    <name evidence="7" type="ORF">C3942_17185</name>
</gene>
<dbReference type="AlphaFoldDB" id="A0A2S5TD22"/>
<dbReference type="NCBIfam" id="TIGR02044">
    <property type="entry name" value="CueR"/>
    <property type="match status" value="1"/>
</dbReference>
<dbReference type="PROSITE" id="PS00552">
    <property type="entry name" value="HTH_MERR_1"/>
    <property type="match status" value="1"/>
</dbReference>
<dbReference type="SUPFAM" id="SSF46955">
    <property type="entry name" value="Putative DNA-binding domain"/>
    <property type="match status" value="1"/>
</dbReference>
<dbReference type="InterPro" id="IPR000551">
    <property type="entry name" value="MerR-type_HTH_dom"/>
</dbReference>
<dbReference type="GO" id="GO:0005507">
    <property type="term" value="F:copper ion binding"/>
    <property type="evidence" value="ECO:0007669"/>
    <property type="project" value="InterPro"/>
</dbReference>
<comment type="caution">
    <text evidence="7">The sequence shown here is derived from an EMBL/GenBank/DDBJ whole genome shotgun (WGS) entry which is preliminary data.</text>
</comment>
<keyword evidence="5" id="KW-0804">Transcription</keyword>
<keyword evidence="8" id="KW-1185">Reference proteome</keyword>
<dbReference type="Pfam" id="PF00376">
    <property type="entry name" value="MerR"/>
    <property type="match status" value="1"/>
</dbReference>
<dbReference type="GO" id="GO:0045893">
    <property type="term" value="P:positive regulation of DNA-templated transcription"/>
    <property type="evidence" value="ECO:0007669"/>
    <property type="project" value="InterPro"/>
</dbReference>
<keyword evidence="3" id="KW-0805">Transcription regulation</keyword>
<evidence type="ECO:0000256" key="3">
    <source>
        <dbReference type="ARBA" id="ARBA00023015"/>
    </source>
</evidence>
<dbReference type="SMART" id="SM00422">
    <property type="entry name" value="HTH_MERR"/>
    <property type="match status" value="1"/>
</dbReference>
<dbReference type="InterPro" id="IPR009061">
    <property type="entry name" value="DNA-bd_dom_put_sf"/>
</dbReference>
<protein>
    <submittedName>
        <fullName evidence="7">Cu(I)-responsive transcriptional regulator</fullName>
    </submittedName>
</protein>
<dbReference type="GO" id="GO:0003677">
    <property type="term" value="F:DNA binding"/>
    <property type="evidence" value="ECO:0007669"/>
    <property type="project" value="UniProtKB-KW"/>
</dbReference>
<dbReference type="InterPro" id="IPR047057">
    <property type="entry name" value="MerR_fam"/>
</dbReference>
<sequence length="150" mass="17021">MRRSKPTLETAEALSSGYHNIGQAAEATGVTAKMIRHYESLGLLSRVERTLSNYRIYSDRDLHVLRFIKRGRSLGFSMKEIEALLGLWQNSRRKSIEVRRLAARHIEELDAKIAEMQGMRDTLTHLVGACHGDHRPDCPILEDLGRSPLV</sequence>
<evidence type="ECO:0000256" key="5">
    <source>
        <dbReference type="ARBA" id="ARBA00023163"/>
    </source>
</evidence>
<dbReference type="OrthoDB" id="9808480at2"/>